<feature type="transmembrane region" description="Helical" evidence="8">
    <location>
        <begin position="115"/>
        <end position="136"/>
    </location>
</feature>
<dbReference type="RefSeq" id="WP_141004976.1">
    <property type="nucleotide sequence ID" value="NZ_BAAAOR010000007.1"/>
</dbReference>
<dbReference type="PROSITE" id="PS50850">
    <property type="entry name" value="MFS"/>
    <property type="match status" value="1"/>
</dbReference>
<dbReference type="Pfam" id="PF07690">
    <property type="entry name" value="MFS_1"/>
    <property type="match status" value="1"/>
</dbReference>
<comment type="subcellular location">
    <subcellularLocation>
        <location evidence="1">Cell membrane</location>
        <topology evidence="1">Multi-pass membrane protein</topology>
    </subcellularLocation>
</comment>
<keyword evidence="6 8" id="KW-1133">Transmembrane helix</keyword>
<feature type="transmembrane region" description="Helical" evidence="8">
    <location>
        <begin position="358"/>
        <end position="378"/>
    </location>
</feature>
<dbReference type="PANTHER" id="PTHR23517">
    <property type="entry name" value="RESISTANCE PROTEIN MDTM, PUTATIVE-RELATED-RELATED"/>
    <property type="match status" value="1"/>
</dbReference>
<evidence type="ECO:0000256" key="3">
    <source>
        <dbReference type="ARBA" id="ARBA00022448"/>
    </source>
</evidence>
<reference evidence="10 11" key="1">
    <citation type="journal article" date="2019" name="Int. J. Syst. Evol. Microbiol.">
        <title>The Global Catalogue of Microorganisms (GCM) 10K type strain sequencing project: providing services to taxonomists for standard genome sequencing and annotation.</title>
        <authorList>
            <consortium name="The Broad Institute Genomics Platform"/>
            <consortium name="The Broad Institute Genome Sequencing Center for Infectious Disease"/>
            <person name="Wu L."/>
            <person name="Ma J."/>
        </authorList>
    </citation>
    <scope>NUCLEOTIDE SEQUENCE [LARGE SCALE GENOMIC DNA]</scope>
    <source>
        <strain evidence="10 11">JCM 14942</strain>
    </source>
</reference>
<sequence>MTNLARLERMPSGRTAARRSDRAFLAVVVVAGVGLGLTAPFTAVLVTALHGSPAAAAVVVSSMGLSLLVSDTFCSRLIPRLDSRLAISAAMVVFGLGSAVTAATTTWHVVGLARIGQGFGAALFMSGGMHLALHLARRGDEAAAIGSFNAAWFAGVATGPLGGGLIASLLPGADGLRLLFGVCAAVNLVGAVLAWNLIPRRSSSEHVPLRQAVRTIGLPGDLGIRGARVRGALVLVGLGQGVRSAIAMTLIPLVAEGAGMGWAAIGVALAALALTDVTSMQTSSTWSDRWGRRPVLVAALGFGCVTTGLLGIVPTSLPVVVALAFLAGVTVGTTWVVPAAMIVDLLPDREHAVVAYRIASDVGMLASGLLVGAALLVLPIHATLGVAAGLLLLSILLALVVGETRSSHPTTAGGTHALPID</sequence>
<evidence type="ECO:0000256" key="7">
    <source>
        <dbReference type="ARBA" id="ARBA00023136"/>
    </source>
</evidence>
<feature type="transmembrane region" description="Helical" evidence="8">
    <location>
        <begin position="319"/>
        <end position="346"/>
    </location>
</feature>
<dbReference type="PROSITE" id="PS00216">
    <property type="entry name" value="SUGAR_TRANSPORT_1"/>
    <property type="match status" value="1"/>
</dbReference>
<dbReference type="InterPro" id="IPR005829">
    <property type="entry name" value="Sugar_transporter_CS"/>
</dbReference>
<feature type="transmembrane region" description="Helical" evidence="8">
    <location>
        <begin position="23"/>
        <end position="48"/>
    </location>
</feature>
<feature type="transmembrane region" description="Helical" evidence="8">
    <location>
        <begin position="54"/>
        <end position="73"/>
    </location>
</feature>
<dbReference type="InterPro" id="IPR020846">
    <property type="entry name" value="MFS_dom"/>
</dbReference>
<evidence type="ECO:0000256" key="1">
    <source>
        <dbReference type="ARBA" id="ARBA00004651"/>
    </source>
</evidence>
<dbReference type="SUPFAM" id="SSF103473">
    <property type="entry name" value="MFS general substrate transporter"/>
    <property type="match status" value="1"/>
</dbReference>
<organism evidence="10 11">
    <name type="scientific">Nocardioides humi</name>
    <dbReference type="NCBI Taxonomy" id="449461"/>
    <lineage>
        <taxon>Bacteria</taxon>
        <taxon>Bacillati</taxon>
        <taxon>Actinomycetota</taxon>
        <taxon>Actinomycetes</taxon>
        <taxon>Propionibacteriales</taxon>
        <taxon>Nocardioidaceae</taxon>
        <taxon>Nocardioides</taxon>
    </lineage>
</organism>
<feature type="transmembrane region" description="Helical" evidence="8">
    <location>
        <begin position="257"/>
        <end position="274"/>
    </location>
</feature>
<feature type="transmembrane region" description="Helical" evidence="8">
    <location>
        <begin position="148"/>
        <end position="170"/>
    </location>
</feature>
<feature type="transmembrane region" description="Helical" evidence="8">
    <location>
        <begin position="176"/>
        <end position="198"/>
    </location>
</feature>
<keyword evidence="11" id="KW-1185">Reference proteome</keyword>
<keyword evidence="4" id="KW-1003">Cell membrane</keyword>
<evidence type="ECO:0000256" key="5">
    <source>
        <dbReference type="ARBA" id="ARBA00022692"/>
    </source>
</evidence>
<gene>
    <name evidence="10" type="ORF">GCM10009788_09600</name>
</gene>
<evidence type="ECO:0000313" key="10">
    <source>
        <dbReference type="EMBL" id="GAA1507662.1"/>
    </source>
</evidence>
<keyword evidence="5 8" id="KW-0812">Transmembrane</keyword>
<dbReference type="InterPro" id="IPR036259">
    <property type="entry name" value="MFS_trans_sf"/>
</dbReference>
<feature type="transmembrane region" description="Helical" evidence="8">
    <location>
        <begin position="85"/>
        <end position="109"/>
    </location>
</feature>
<feature type="domain" description="Major facilitator superfamily (MFS) profile" evidence="9">
    <location>
        <begin position="20"/>
        <end position="406"/>
    </location>
</feature>
<protein>
    <recommendedName>
        <fullName evidence="9">Major facilitator superfamily (MFS) profile domain-containing protein</fullName>
    </recommendedName>
</protein>
<keyword evidence="3" id="KW-0813">Transport</keyword>
<dbReference type="PRINTS" id="PR01035">
    <property type="entry name" value="TCRTETA"/>
</dbReference>
<dbReference type="InterPro" id="IPR001958">
    <property type="entry name" value="Tet-R_TetA/multi-R_MdtG-like"/>
</dbReference>
<comment type="similarity">
    <text evidence="2">Belongs to the major facilitator superfamily. TCR/Tet family.</text>
</comment>
<evidence type="ECO:0000259" key="9">
    <source>
        <dbReference type="PROSITE" id="PS50850"/>
    </source>
</evidence>
<proteinExistence type="inferred from homology"/>
<evidence type="ECO:0000256" key="2">
    <source>
        <dbReference type="ARBA" id="ARBA00007520"/>
    </source>
</evidence>
<accession>A0ABN1ZYX4</accession>
<comment type="caution">
    <text evidence="10">The sequence shown here is derived from an EMBL/GenBank/DDBJ whole genome shotgun (WGS) entry which is preliminary data.</text>
</comment>
<dbReference type="Proteomes" id="UP001500842">
    <property type="component" value="Unassembled WGS sequence"/>
</dbReference>
<feature type="transmembrane region" description="Helical" evidence="8">
    <location>
        <begin position="384"/>
        <end position="402"/>
    </location>
</feature>
<evidence type="ECO:0000256" key="6">
    <source>
        <dbReference type="ARBA" id="ARBA00022989"/>
    </source>
</evidence>
<evidence type="ECO:0000256" key="4">
    <source>
        <dbReference type="ARBA" id="ARBA00022475"/>
    </source>
</evidence>
<name>A0ABN1ZYX4_9ACTN</name>
<dbReference type="InterPro" id="IPR050171">
    <property type="entry name" value="MFS_Transporters"/>
</dbReference>
<keyword evidence="7 8" id="KW-0472">Membrane</keyword>
<dbReference type="InterPro" id="IPR011701">
    <property type="entry name" value="MFS"/>
</dbReference>
<feature type="transmembrane region" description="Helical" evidence="8">
    <location>
        <begin position="295"/>
        <end position="313"/>
    </location>
</feature>
<evidence type="ECO:0000313" key="11">
    <source>
        <dbReference type="Proteomes" id="UP001500842"/>
    </source>
</evidence>
<dbReference type="Gene3D" id="1.20.1250.20">
    <property type="entry name" value="MFS general substrate transporter like domains"/>
    <property type="match status" value="2"/>
</dbReference>
<evidence type="ECO:0000256" key="8">
    <source>
        <dbReference type="SAM" id="Phobius"/>
    </source>
</evidence>
<feature type="transmembrane region" description="Helical" evidence="8">
    <location>
        <begin position="232"/>
        <end position="251"/>
    </location>
</feature>
<dbReference type="EMBL" id="BAAAOR010000007">
    <property type="protein sequence ID" value="GAA1507662.1"/>
    <property type="molecule type" value="Genomic_DNA"/>
</dbReference>